<name>A0ABR6ET01_9SPHI</name>
<dbReference type="InterPro" id="IPR037066">
    <property type="entry name" value="Plug_dom_sf"/>
</dbReference>
<dbReference type="InterPro" id="IPR041700">
    <property type="entry name" value="OMP_b-brl_3"/>
</dbReference>
<dbReference type="Gene3D" id="2.170.130.10">
    <property type="entry name" value="TonB-dependent receptor, plug domain"/>
    <property type="match status" value="1"/>
</dbReference>
<evidence type="ECO:0000313" key="6">
    <source>
        <dbReference type="EMBL" id="MBB2148182.1"/>
    </source>
</evidence>
<keyword evidence="7" id="KW-1185">Reference proteome</keyword>
<comment type="caution">
    <text evidence="6">The sequence shown here is derived from an EMBL/GenBank/DDBJ whole genome shotgun (WGS) entry which is preliminary data.</text>
</comment>
<evidence type="ECO:0000256" key="3">
    <source>
        <dbReference type="ARBA" id="ARBA00023237"/>
    </source>
</evidence>
<dbReference type="Proteomes" id="UP000636110">
    <property type="component" value="Unassembled WGS sequence"/>
</dbReference>
<dbReference type="SUPFAM" id="SSF56935">
    <property type="entry name" value="Porins"/>
    <property type="match status" value="1"/>
</dbReference>
<proteinExistence type="predicted"/>
<comment type="subcellular location">
    <subcellularLocation>
        <location evidence="1">Cell outer membrane</location>
    </subcellularLocation>
</comment>
<feature type="region of interest" description="Disordered" evidence="4">
    <location>
        <begin position="328"/>
        <end position="350"/>
    </location>
</feature>
<dbReference type="RefSeq" id="WP_182953853.1">
    <property type="nucleotide sequence ID" value="NZ_WNXC01000001.1"/>
</dbReference>
<evidence type="ECO:0000256" key="1">
    <source>
        <dbReference type="ARBA" id="ARBA00004442"/>
    </source>
</evidence>
<dbReference type="PANTHER" id="PTHR40980:SF4">
    <property type="entry name" value="TONB-DEPENDENT RECEPTOR-LIKE BETA-BARREL DOMAIN-CONTAINING PROTEIN"/>
    <property type="match status" value="1"/>
</dbReference>
<dbReference type="EMBL" id="WNXC01000001">
    <property type="protein sequence ID" value="MBB2148182.1"/>
    <property type="molecule type" value="Genomic_DNA"/>
</dbReference>
<feature type="domain" description="Outer membrane protein beta-barrel" evidence="5">
    <location>
        <begin position="374"/>
        <end position="770"/>
    </location>
</feature>
<evidence type="ECO:0000259" key="5">
    <source>
        <dbReference type="Pfam" id="PF14905"/>
    </source>
</evidence>
<keyword evidence="2" id="KW-0472">Membrane</keyword>
<protein>
    <submittedName>
        <fullName evidence="6">TonB-dependent receptor</fullName>
    </submittedName>
</protein>
<dbReference type="Pfam" id="PF14905">
    <property type="entry name" value="OMP_b-brl_3"/>
    <property type="match status" value="1"/>
</dbReference>
<keyword evidence="3" id="KW-0998">Cell outer membrane</keyword>
<sequence length="798" mass="89934">MKILLITFLSTLTLFFHSLKLNAQNIRSISAKVTDANHEPLMGNALLFAVADPAFKKGISFLNGHFELSDINQKEVTLKLTSLLFADTLIRVKYNGTVAIDLGTIVIKQRYVQLNEVQVRVQVPLTRHLANGNLEVKVANTILANSSSLTEILSRAPNVIINDGQISVAGRGEATIYLNGRLITAERMSSIPTSQIEKIEIISNPSSKYDAEGKAVINIITKANIAEGILASVSQQVTASEFAGRNTNTMFDFNYNKGKLSVLGNYGLFQGKDREQLYTTRTRPSEEDYLRSEVITNWNRKFRNRSNYGLGVQYSINKNKSLSLSYSGNLEKQGGSQDSKNNITTNEGNRFYTSDTKKNEHRLNHSFSFNYNQSIDTLGSVFFVGSQYSDYHANINDFIDEQSYIDGKDAFRFLKNDVQHKILISSTQLDYTKVFNAREKLELGLKFSYVNTNSGTGFLIADNGGDFRPDENLSSDFEYREKIPAAYLNYSGLIMGKINFGLGLRGEWTNYQLNTSVGGGQVIRDNYFNLFPNLMFSRMVSGQFKLSASYVSRITRPRYQALNPFVIYQDPFTTIEGNPNLIPEKVHSFELGAYYRKIDLRVGYNYVNNPLSAAALRGDIPNSYVLKGLNLEKSHAFFAALSASTGIGFWTAINTVNLSYTKMIDDQFSFVSLSPRPQWYLYSSNTFKVKNLFKVQLLAWYLGEGSSGLYQNRSRSSVTIGIDKEFFKDALKLKFMANDIFNKTNNSGDYSVGQTDIFFDRRFNNNYFRVMAIYSFGKLKNSTYKNKATGQTENSRAN</sequence>
<accession>A0ABR6ET01</accession>
<gene>
    <name evidence="6" type="ORF">GM920_04585</name>
</gene>
<keyword evidence="6" id="KW-0675">Receptor</keyword>
<organism evidence="6 7">
    <name type="scientific">Pedobacter gandavensis</name>
    <dbReference type="NCBI Taxonomy" id="2679963"/>
    <lineage>
        <taxon>Bacteria</taxon>
        <taxon>Pseudomonadati</taxon>
        <taxon>Bacteroidota</taxon>
        <taxon>Sphingobacteriia</taxon>
        <taxon>Sphingobacteriales</taxon>
        <taxon>Sphingobacteriaceae</taxon>
        <taxon>Pedobacter</taxon>
    </lineage>
</organism>
<evidence type="ECO:0000256" key="4">
    <source>
        <dbReference type="SAM" id="MobiDB-lite"/>
    </source>
</evidence>
<reference evidence="6 7" key="1">
    <citation type="submission" date="2019-11" db="EMBL/GenBank/DDBJ databases">
        <title>Description of Pedobacter sp. LMG 31462T.</title>
        <authorList>
            <person name="Carlier A."/>
            <person name="Qi S."/>
            <person name="Vandamme P."/>
        </authorList>
    </citation>
    <scope>NUCLEOTIDE SEQUENCE [LARGE SCALE GENOMIC DNA]</scope>
    <source>
        <strain evidence="6 7">LMG 31462</strain>
    </source>
</reference>
<evidence type="ECO:0000313" key="7">
    <source>
        <dbReference type="Proteomes" id="UP000636110"/>
    </source>
</evidence>
<dbReference type="Gene3D" id="2.40.170.20">
    <property type="entry name" value="TonB-dependent receptor, beta-barrel domain"/>
    <property type="match status" value="1"/>
</dbReference>
<dbReference type="PANTHER" id="PTHR40980">
    <property type="entry name" value="PLUG DOMAIN-CONTAINING PROTEIN"/>
    <property type="match status" value="1"/>
</dbReference>
<evidence type="ECO:0000256" key="2">
    <source>
        <dbReference type="ARBA" id="ARBA00023136"/>
    </source>
</evidence>
<dbReference type="InterPro" id="IPR036942">
    <property type="entry name" value="Beta-barrel_TonB_sf"/>
</dbReference>